<sequence length="48" mass="5695">MRVYFQKKLAEGKHYSVAISHVVRKLVRIIYQLLKDNTPYGEQKMTVN</sequence>
<dbReference type="EMBL" id="JXKG01000024">
    <property type="protein sequence ID" value="OJG14148.1"/>
    <property type="molecule type" value="Genomic_DNA"/>
</dbReference>
<name>A0A1L8R315_9ENTE</name>
<comment type="caution">
    <text evidence="1">The sequence shown here is derived from an EMBL/GenBank/DDBJ whole genome shotgun (WGS) entry which is preliminary data.</text>
</comment>
<gene>
    <name evidence="1" type="ORF">RU96_GL001364</name>
</gene>
<accession>A0A1L8R315</accession>
<organism evidence="1 2">
    <name type="scientific">Enterococcus canintestini</name>
    <dbReference type="NCBI Taxonomy" id="317010"/>
    <lineage>
        <taxon>Bacteria</taxon>
        <taxon>Bacillati</taxon>
        <taxon>Bacillota</taxon>
        <taxon>Bacilli</taxon>
        <taxon>Lactobacillales</taxon>
        <taxon>Enterococcaceae</taxon>
        <taxon>Enterococcus</taxon>
    </lineage>
</organism>
<evidence type="ECO:0000313" key="1">
    <source>
        <dbReference type="EMBL" id="OJG14148.1"/>
    </source>
</evidence>
<protein>
    <recommendedName>
        <fullName evidence="3">Transposase</fullName>
    </recommendedName>
</protein>
<proteinExistence type="predicted"/>
<reference evidence="1 2" key="1">
    <citation type="submission" date="2014-12" db="EMBL/GenBank/DDBJ databases">
        <title>Draft genome sequences of 29 type strains of Enterococci.</title>
        <authorList>
            <person name="Zhong Z."/>
            <person name="Sun Z."/>
            <person name="Liu W."/>
            <person name="Zhang W."/>
            <person name="Zhang H."/>
        </authorList>
    </citation>
    <scope>NUCLEOTIDE SEQUENCE [LARGE SCALE GENOMIC DNA]</scope>
    <source>
        <strain evidence="1 2">DSM 21207</strain>
    </source>
</reference>
<dbReference type="AlphaFoldDB" id="A0A1L8R315"/>
<dbReference type="Proteomes" id="UP000182835">
    <property type="component" value="Unassembled WGS sequence"/>
</dbReference>
<evidence type="ECO:0008006" key="3">
    <source>
        <dbReference type="Google" id="ProtNLM"/>
    </source>
</evidence>
<evidence type="ECO:0000313" key="2">
    <source>
        <dbReference type="Proteomes" id="UP000182835"/>
    </source>
</evidence>
<dbReference type="RefSeq" id="WP_412277943.1">
    <property type="nucleotide sequence ID" value="NZ_JBKVYD010000006.1"/>
</dbReference>